<name>A0A426XKT7_ENSVE</name>
<evidence type="ECO:0000313" key="2">
    <source>
        <dbReference type="Proteomes" id="UP000287651"/>
    </source>
</evidence>
<dbReference type="AlphaFoldDB" id="A0A426XKT7"/>
<reference evidence="1 2" key="1">
    <citation type="journal article" date="2014" name="Agronomy (Basel)">
        <title>A Draft Genome Sequence for Ensete ventricosum, the Drought-Tolerant Tree Against Hunger.</title>
        <authorList>
            <person name="Harrison J."/>
            <person name="Moore K.A."/>
            <person name="Paszkiewicz K."/>
            <person name="Jones T."/>
            <person name="Grant M."/>
            <person name="Ambacheew D."/>
            <person name="Muzemil S."/>
            <person name="Studholme D.J."/>
        </authorList>
    </citation>
    <scope>NUCLEOTIDE SEQUENCE [LARGE SCALE GENOMIC DNA]</scope>
</reference>
<gene>
    <name evidence="1" type="ORF">B296_00050390</name>
</gene>
<protein>
    <submittedName>
        <fullName evidence="1">Uncharacterized protein</fullName>
    </submittedName>
</protein>
<evidence type="ECO:0000313" key="1">
    <source>
        <dbReference type="EMBL" id="RRT40051.1"/>
    </source>
</evidence>
<comment type="caution">
    <text evidence="1">The sequence shown here is derived from an EMBL/GenBank/DDBJ whole genome shotgun (WGS) entry which is preliminary data.</text>
</comment>
<dbReference type="Proteomes" id="UP000287651">
    <property type="component" value="Unassembled WGS sequence"/>
</dbReference>
<dbReference type="EMBL" id="AMZH03019683">
    <property type="protein sequence ID" value="RRT40051.1"/>
    <property type="molecule type" value="Genomic_DNA"/>
</dbReference>
<proteinExistence type="predicted"/>
<accession>A0A426XKT7</accession>
<sequence length="130" mass="14329">MILACRRQPGLAQESIERLERRKRVYHAILNDPGSAGDGLPGVVNDSAGIALDGAGDVVLAAHLHGLNDGRSQPRHEGGGWRRRRGTGFDLSRRWRRSNLIEKGSARGAWPKVTWRGDGVVVHRRGFRPP</sequence>
<organism evidence="1 2">
    <name type="scientific">Ensete ventricosum</name>
    <name type="common">Abyssinian banana</name>
    <name type="synonym">Musa ensete</name>
    <dbReference type="NCBI Taxonomy" id="4639"/>
    <lineage>
        <taxon>Eukaryota</taxon>
        <taxon>Viridiplantae</taxon>
        <taxon>Streptophyta</taxon>
        <taxon>Embryophyta</taxon>
        <taxon>Tracheophyta</taxon>
        <taxon>Spermatophyta</taxon>
        <taxon>Magnoliopsida</taxon>
        <taxon>Liliopsida</taxon>
        <taxon>Zingiberales</taxon>
        <taxon>Musaceae</taxon>
        <taxon>Ensete</taxon>
    </lineage>
</organism>